<feature type="active site" description="Proton acceptor; specific for D-alanine" evidence="7">
    <location>
        <position position="34"/>
    </location>
</feature>
<dbReference type="OrthoDB" id="9813814at2"/>
<dbReference type="InterPro" id="IPR029066">
    <property type="entry name" value="PLP-binding_barrel"/>
</dbReference>
<dbReference type="GO" id="GO:0005829">
    <property type="term" value="C:cytosol"/>
    <property type="evidence" value="ECO:0007669"/>
    <property type="project" value="TreeGrafter"/>
</dbReference>
<keyword evidence="12" id="KW-1185">Reference proteome</keyword>
<feature type="domain" description="Alanine racemase C-terminal" evidence="10">
    <location>
        <begin position="234"/>
        <end position="357"/>
    </location>
</feature>
<dbReference type="CDD" id="cd06827">
    <property type="entry name" value="PLPDE_III_AR_proteobact"/>
    <property type="match status" value="1"/>
</dbReference>
<dbReference type="Gene3D" id="2.40.37.10">
    <property type="entry name" value="Lyase, Ornithine Decarboxylase, Chain A, domain 1"/>
    <property type="match status" value="1"/>
</dbReference>
<feature type="active site" description="Proton acceptor; specific for L-alanine" evidence="7">
    <location>
        <position position="255"/>
    </location>
</feature>
<dbReference type="PANTHER" id="PTHR30511">
    <property type="entry name" value="ALANINE RACEMASE"/>
    <property type="match status" value="1"/>
</dbReference>
<dbReference type="Proteomes" id="UP000243629">
    <property type="component" value="Unassembled WGS sequence"/>
</dbReference>
<dbReference type="InterPro" id="IPR009006">
    <property type="entry name" value="Ala_racemase/Decarboxylase_C"/>
</dbReference>
<evidence type="ECO:0000256" key="4">
    <source>
        <dbReference type="ARBA" id="ARBA00013089"/>
    </source>
</evidence>
<evidence type="ECO:0000313" key="11">
    <source>
        <dbReference type="EMBL" id="SFM58139.1"/>
    </source>
</evidence>
<evidence type="ECO:0000313" key="12">
    <source>
        <dbReference type="Proteomes" id="UP000243629"/>
    </source>
</evidence>
<comment type="cofactor">
    <cofactor evidence="2 7 8">
        <name>pyridoxal 5'-phosphate</name>
        <dbReference type="ChEBI" id="CHEBI:597326"/>
    </cofactor>
</comment>
<dbReference type="NCBIfam" id="TIGR00492">
    <property type="entry name" value="alr"/>
    <property type="match status" value="1"/>
</dbReference>
<evidence type="ECO:0000256" key="6">
    <source>
        <dbReference type="ARBA" id="ARBA00023235"/>
    </source>
</evidence>
<dbReference type="HAMAP" id="MF_01201">
    <property type="entry name" value="Ala_racemase"/>
    <property type="match status" value="1"/>
</dbReference>
<dbReference type="Pfam" id="PF01168">
    <property type="entry name" value="Ala_racemase_N"/>
    <property type="match status" value="1"/>
</dbReference>
<organism evidence="11 12">
    <name type="scientific">Halopseudomonas yangmingensis</name>
    <dbReference type="NCBI Taxonomy" id="1720063"/>
    <lineage>
        <taxon>Bacteria</taxon>
        <taxon>Pseudomonadati</taxon>
        <taxon>Pseudomonadota</taxon>
        <taxon>Gammaproteobacteria</taxon>
        <taxon>Pseudomonadales</taxon>
        <taxon>Pseudomonadaceae</taxon>
        <taxon>Halopseudomonas</taxon>
    </lineage>
</organism>
<dbReference type="Pfam" id="PF00842">
    <property type="entry name" value="Ala_racemase_C"/>
    <property type="match status" value="1"/>
</dbReference>
<reference evidence="12" key="1">
    <citation type="submission" date="2016-10" db="EMBL/GenBank/DDBJ databases">
        <authorList>
            <person name="Varghese N."/>
            <person name="Submissions S."/>
        </authorList>
    </citation>
    <scope>NUCLEOTIDE SEQUENCE [LARGE SCALE GENOMIC DNA]</scope>
    <source>
        <strain evidence="12">DSM 24213</strain>
    </source>
</reference>
<dbReference type="SUPFAM" id="SSF50621">
    <property type="entry name" value="Alanine racemase C-terminal domain-like"/>
    <property type="match status" value="1"/>
</dbReference>
<comment type="function">
    <text evidence="7">Catalyzes the interconversion of L-alanine and D-alanine. May also act on other amino acids.</text>
</comment>
<evidence type="ECO:0000256" key="2">
    <source>
        <dbReference type="ARBA" id="ARBA00001933"/>
    </source>
</evidence>
<evidence type="ECO:0000256" key="8">
    <source>
        <dbReference type="PIRSR" id="PIRSR600821-50"/>
    </source>
</evidence>
<dbReference type="Gene3D" id="3.20.20.10">
    <property type="entry name" value="Alanine racemase"/>
    <property type="match status" value="1"/>
</dbReference>
<dbReference type="RefSeq" id="WP_093475837.1">
    <property type="nucleotide sequence ID" value="NZ_FOUI01000008.1"/>
</dbReference>
<dbReference type="InterPro" id="IPR011079">
    <property type="entry name" value="Ala_racemase_C"/>
</dbReference>
<dbReference type="FunFam" id="3.20.20.10:FF:000002">
    <property type="entry name" value="Alanine racemase"/>
    <property type="match status" value="1"/>
</dbReference>
<feature type="binding site" evidence="7 9">
    <location>
        <position position="130"/>
    </location>
    <ligand>
        <name>substrate</name>
    </ligand>
</feature>
<dbReference type="GO" id="GO:0008784">
    <property type="term" value="F:alanine racemase activity"/>
    <property type="evidence" value="ECO:0007669"/>
    <property type="project" value="UniProtKB-UniRule"/>
</dbReference>
<dbReference type="GO" id="GO:0030170">
    <property type="term" value="F:pyridoxal phosphate binding"/>
    <property type="evidence" value="ECO:0007669"/>
    <property type="project" value="UniProtKB-UniRule"/>
</dbReference>
<comment type="catalytic activity">
    <reaction evidence="1 7">
        <text>L-alanine = D-alanine</text>
        <dbReference type="Rhea" id="RHEA:20249"/>
        <dbReference type="ChEBI" id="CHEBI:57416"/>
        <dbReference type="ChEBI" id="CHEBI:57972"/>
        <dbReference type="EC" id="5.1.1.1"/>
    </reaction>
</comment>
<keyword evidence="5 7" id="KW-0663">Pyridoxal phosphate</keyword>
<dbReference type="SMART" id="SM01005">
    <property type="entry name" value="Ala_racemase_C"/>
    <property type="match status" value="1"/>
</dbReference>
<name>A0A1I4S113_9GAMM</name>
<proteinExistence type="inferred from homology"/>
<accession>A0A1I4S113</accession>
<keyword evidence="6 7" id="KW-0413">Isomerase</keyword>
<dbReference type="EC" id="5.1.1.1" evidence="4 7"/>
<comment type="pathway">
    <text evidence="7">Amino-acid biosynthesis; D-alanine biosynthesis; D-alanine from L-alanine: step 1/1.</text>
</comment>
<dbReference type="UniPathway" id="UPA00042">
    <property type="reaction ID" value="UER00497"/>
</dbReference>
<dbReference type="STRING" id="1720063.SAMN05216217_108104"/>
<sequence length="358" mass="38826">MRPAHALIDLDALRHNYRLARQLAGSARALAVIKANAYGHGAIQAAQALSGEADGFAVACIEEALELRSAGIQQPILLLEGWFEADELPLLAEHRLWSVVHQHEQLQQLLKARLPTPLQVWLKLDSGMHRAGFAPPEYPQIWRQLQASDQVAGLTCISHFARADEPDCGATERQLACVSQTLDGLSATSLSLSNSAGVLAWPQAHKHWVRPGIMLYGASPFAFEQPAAARLRAVMNLDSRIIATRELPAGEPIGYGARFVTPRPTRVGVVAMGYADGYPRHAPDGTPVLVEGQRSHLIGRVSMDMLTVDLTDLPQAGIGSAVRLWGEGLSADEVAAHAGTIAYQLFCNLNRVARRYRG</sequence>
<dbReference type="PRINTS" id="PR00992">
    <property type="entry name" value="ALARACEMASE"/>
</dbReference>
<dbReference type="InterPro" id="IPR020622">
    <property type="entry name" value="Ala_racemase_pyridoxalP-BS"/>
</dbReference>
<evidence type="ECO:0000256" key="5">
    <source>
        <dbReference type="ARBA" id="ARBA00022898"/>
    </source>
</evidence>
<evidence type="ECO:0000256" key="3">
    <source>
        <dbReference type="ARBA" id="ARBA00007880"/>
    </source>
</evidence>
<dbReference type="FunFam" id="2.40.37.10:FF:000002">
    <property type="entry name" value="Alanine racemase"/>
    <property type="match status" value="1"/>
</dbReference>
<feature type="binding site" evidence="7 9">
    <location>
        <position position="303"/>
    </location>
    <ligand>
        <name>substrate</name>
    </ligand>
</feature>
<feature type="modified residue" description="N6-(pyridoxal phosphate)lysine" evidence="7 8">
    <location>
        <position position="34"/>
    </location>
</feature>
<comment type="similarity">
    <text evidence="3 7">Belongs to the alanine racemase family.</text>
</comment>
<evidence type="ECO:0000259" key="10">
    <source>
        <dbReference type="SMART" id="SM01005"/>
    </source>
</evidence>
<dbReference type="PANTHER" id="PTHR30511:SF0">
    <property type="entry name" value="ALANINE RACEMASE, CATABOLIC-RELATED"/>
    <property type="match status" value="1"/>
</dbReference>
<dbReference type="AlphaFoldDB" id="A0A1I4S113"/>
<dbReference type="EMBL" id="FOUI01000008">
    <property type="protein sequence ID" value="SFM58139.1"/>
    <property type="molecule type" value="Genomic_DNA"/>
</dbReference>
<dbReference type="InterPro" id="IPR001608">
    <property type="entry name" value="Ala_racemase_N"/>
</dbReference>
<dbReference type="SUPFAM" id="SSF51419">
    <property type="entry name" value="PLP-binding barrel"/>
    <property type="match status" value="1"/>
</dbReference>
<gene>
    <name evidence="11" type="ORF">SAMN05216217_108104</name>
</gene>
<evidence type="ECO:0000256" key="9">
    <source>
        <dbReference type="PIRSR" id="PIRSR600821-52"/>
    </source>
</evidence>
<protein>
    <recommendedName>
        <fullName evidence="4 7">Alanine racemase</fullName>
        <ecNumber evidence="4 7">5.1.1.1</ecNumber>
    </recommendedName>
</protein>
<dbReference type="GO" id="GO:0030632">
    <property type="term" value="P:D-alanine biosynthetic process"/>
    <property type="evidence" value="ECO:0007669"/>
    <property type="project" value="UniProtKB-UniRule"/>
</dbReference>
<dbReference type="InterPro" id="IPR000821">
    <property type="entry name" value="Ala_racemase"/>
</dbReference>
<dbReference type="PROSITE" id="PS00395">
    <property type="entry name" value="ALANINE_RACEMASE"/>
    <property type="match status" value="1"/>
</dbReference>
<evidence type="ECO:0000256" key="1">
    <source>
        <dbReference type="ARBA" id="ARBA00000316"/>
    </source>
</evidence>
<evidence type="ECO:0000256" key="7">
    <source>
        <dbReference type="HAMAP-Rule" id="MF_01201"/>
    </source>
</evidence>